<proteinExistence type="predicted"/>
<sequence>MLVSGSALSATIRAFSASLQLRRRLSPVITSIR</sequence>
<evidence type="ECO:0000313" key="2">
    <source>
        <dbReference type="EMBL" id="BAR57995.1"/>
    </source>
</evidence>
<organism evidence="1 3">
    <name type="scientific">Bradyrhizobium diazoefficiens</name>
    <dbReference type="NCBI Taxonomy" id="1355477"/>
    <lineage>
        <taxon>Bacteria</taxon>
        <taxon>Pseudomonadati</taxon>
        <taxon>Pseudomonadota</taxon>
        <taxon>Alphaproteobacteria</taxon>
        <taxon>Hyphomicrobiales</taxon>
        <taxon>Nitrobacteraceae</taxon>
        <taxon>Bradyrhizobium</taxon>
    </lineage>
</organism>
<reference evidence="1 3" key="1">
    <citation type="submission" date="2014-11" db="EMBL/GenBank/DDBJ databases">
        <title>Symbiosis island explosion on the genome of extra-slow-growing strains of soybean bradyrhizobia with massive insertion sequences.</title>
        <authorList>
            <person name="Iida T."/>
            <person name="Minamisawa K."/>
        </authorList>
    </citation>
    <scope>NUCLEOTIDE SEQUENCE [LARGE SCALE GENOMIC DNA]</scope>
    <source>
        <strain evidence="1 3">NK6</strain>
    </source>
</reference>
<evidence type="ECO:0000313" key="1">
    <source>
        <dbReference type="EMBL" id="BAR57681.1"/>
    </source>
</evidence>
<protein>
    <submittedName>
        <fullName evidence="1">Uncharacterized protein</fullName>
    </submittedName>
</protein>
<name>A0A0E4FYD7_9BRAD</name>
<dbReference type="EMBL" id="AP014685">
    <property type="protein sequence ID" value="BAR57995.1"/>
    <property type="molecule type" value="Genomic_DNA"/>
</dbReference>
<dbReference type="AlphaFoldDB" id="A0A0E4FYD7"/>
<evidence type="ECO:0000313" key="3">
    <source>
        <dbReference type="Proteomes" id="UP000063308"/>
    </source>
</evidence>
<gene>
    <name evidence="1" type="ORF">NK6_4514</name>
    <name evidence="2" type="ORF">NK6_4830</name>
</gene>
<accession>A0A0E4FYD7</accession>
<dbReference type="EMBL" id="AP014685">
    <property type="protein sequence ID" value="BAR57681.1"/>
    <property type="molecule type" value="Genomic_DNA"/>
</dbReference>
<dbReference type="Proteomes" id="UP000063308">
    <property type="component" value="Chromosome"/>
</dbReference>